<proteinExistence type="predicted"/>
<evidence type="ECO:0000313" key="3">
    <source>
        <dbReference type="EMBL" id="MBJ8349539.1"/>
    </source>
</evidence>
<feature type="signal peptide" evidence="2">
    <location>
        <begin position="1"/>
        <end position="24"/>
    </location>
</feature>
<dbReference type="AlphaFoldDB" id="A0A934P9I0"/>
<dbReference type="Pfam" id="PF12978">
    <property type="entry name" value="DUF3862"/>
    <property type="match status" value="1"/>
</dbReference>
<keyword evidence="4" id="KW-1185">Reference proteome</keyword>
<dbReference type="PROSITE" id="PS51257">
    <property type="entry name" value="PROKAR_LIPOPROTEIN"/>
    <property type="match status" value="1"/>
</dbReference>
<reference evidence="3 4" key="1">
    <citation type="journal article" date="2021" name="Int. J. Syst. Evol. Microbiol.">
        <title>Streptococcus vicugnae sp. nov., isolated from faeces of alpacas (Vicugna pacos) and cattle (Bos taurus), Streptococcus zalophi sp. nov., and Streptococcus pacificus sp. nov., isolated from respiratory tract of California sea lions (Zalophus californianus).</title>
        <authorList>
            <person name="Volokhov D.V."/>
            <person name="Zagorodnyaya T.A."/>
            <person name="Shen Z."/>
            <person name="Blom J."/>
            <person name="Furtak V.A."/>
            <person name="Eisenberg T."/>
            <person name="Fan P."/>
            <person name="Jeong K.C."/>
            <person name="Gao Y."/>
            <person name="Zhang S."/>
            <person name="Amselle M."/>
        </authorList>
    </citation>
    <scope>NUCLEOTIDE SEQUENCE [LARGE SCALE GENOMIC DNA]</scope>
    <source>
        <strain evidence="4">CSL7508-lung</strain>
    </source>
</reference>
<keyword evidence="1 2" id="KW-0732">Signal</keyword>
<dbReference type="InterPro" id="IPR024418">
    <property type="entry name" value="DUF3862"/>
</dbReference>
<dbReference type="RefSeq" id="WP_199567462.1">
    <property type="nucleotide sequence ID" value="NZ_JAENBP010000002.1"/>
</dbReference>
<organism evidence="3 4">
    <name type="scientific">Streptococcus zalophi</name>
    <dbReference type="NCBI Taxonomy" id="640031"/>
    <lineage>
        <taxon>Bacteria</taxon>
        <taxon>Bacillati</taxon>
        <taxon>Bacillota</taxon>
        <taxon>Bacilli</taxon>
        <taxon>Lactobacillales</taxon>
        <taxon>Streptococcaceae</taxon>
        <taxon>Streptococcus</taxon>
    </lineage>
</organism>
<gene>
    <name evidence="3" type="ORF">JHK64_02685</name>
</gene>
<accession>A0A934P9I0</accession>
<protein>
    <submittedName>
        <fullName evidence="3">DUF3862 domain-containing protein</fullName>
    </submittedName>
</protein>
<evidence type="ECO:0000256" key="2">
    <source>
        <dbReference type="SAM" id="SignalP"/>
    </source>
</evidence>
<sequence>MKKTLLFLAVILSAFFLISCSSNNEKKVTEITTEEESALNQKPAEIAEHQDIRFNFNEVHIALAKDEFKGGTTFEELKTLFGEPTSIEQEPAGEVSLDVYKWQFDNVQVTVKLFENSSVVRSISNFSFIRKATISKETYNEIAEGTSYLEVKQVFGEPDVLSEVSSSEGRDIQAIWISGLKSDGVATVEMFFNQDGLVSKEQSGLKEDKEDEKEKKDK</sequence>
<feature type="chain" id="PRO_5039664362" evidence="2">
    <location>
        <begin position="25"/>
        <end position="218"/>
    </location>
</feature>
<dbReference type="Proteomes" id="UP000644875">
    <property type="component" value="Unassembled WGS sequence"/>
</dbReference>
<name>A0A934P9I0_9STRE</name>
<evidence type="ECO:0000313" key="4">
    <source>
        <dbReference type="Proteomes" id="UP000644875"/>
    </source>
</evidence>
<dbReference type="EMBL" id="JAENBP010000002">
    <property type="protein sequence ID" value="MBJ8349539.1"/>
    <property type="molecule type" value="Genomic_DNA"/>
</dbReference>
<dbReference type="InterPro" id="IPR037873">
    <property type="entry name" value="BamE-like"/>
</dbReference>
<evidence type="ECO:0000256" key="1">
    <source>
        <dbReference type="ARBA" id="ARBA00022729"/>
    </source>
</evidence>
<dbReference type="Gene3D" id="3.30.1450.10">
    <property type="match status" value="2"/>
</dbReference>
<comment type="caution">
    <text evidence="3">The sequence shown here is derived from an EMBL/GenBank/DDBJ whole genome shotgun (WGS) entry which is preliminary data.</text>
</comment>